<dbReference type="GO" id="GO:0051603">
    <property type="term" value="P:proteolysis involved in protein catabolic process"/>
    <property type="evidence" value="ECO:0007669"/>
    <property type="project" value="TreeGrafter"/>
</dbReference>
<dbReference type="SUPFAM" id="SSF57850">
    <property type="entry name" value="RING/U-box"/>
    <property type="match status" value="1"/>
</dbReference>
<dbReference type="VEuPathDB" id="AmoebaDB:ACA1_366770"/>
<dbReference type="InterPro" id="IPR043136">
    <property type="entry name" value="B30.2/SPRY_sf"/>
</dbReference>
<dbReference type="OMA" id="LCCFHRL"/>
<proteinExistence type="predicted"/>
<evidence type="ECO:0000256" key="4">
    <source>
        <dbReference type="PROSITE-ProRule" id="PRU00175"/>
    </source>
</evidence>
<evidence type="ECO:0000313" key="9">
    <source>
        <dbReference type="Proteomes" id="UP000011083"/>
    </source>
</evidence>
<feature type="compositionally biased region" description="Basic and acidic residues" evidence="5">
    <location>
        <begin position="135"/>
        <end position="150"/>
    </location>
</feature>
<feature type="compositionally biased region" description="Polar residues" evidence="5">
    <location>
        <begin position="125"/>
        <end position="134"/>
    </location>
</feature>
<keyword evidence="9" id="KW-1185">Reference proteome</keyword>
<organism evidence="8 9">
    <name type="scientific">Acanthamoeba castellanii (strain ATCC 30010 / Neff)</name>
    <dbReference type="NCBI Taxonomy" id="1257118"/>
    <lineage>
        <taxon>Eukaryota</taxon>
        <taxon>Amoebozoa</taxon>
        <taxon>Discosea</taxon>
        <taxon>Longamoebia</taxon>
        <taxon>Centramoebida</taxon>
        <taxon>Acanthamoebidae</taxon>
        <taxon>Acanthamoeba</taxon>
    </lineage>
</organism>
<feature type="region of interest" description="Disordered" evidence="5">
    <location>
        <begin position="636"/>
        <end position="668"/>
    </location>
</feature>
<dbReference type="OrthoDB" id="258495at2759"/>
<dbReference type="AlphaFoldDB" id="L8GLX8"/>
<gene>
    <name evidence="8" type="ORF">ACA1_366770</name>
</gene>
<evidence type="ECO:0000313" key="8">
    <source>
        <dbReference type="EMBL" id="ELR14065.1"/>
    </source>
</evidence>
<dbReference type="InterPro" id="IPR001841">
    <property type="entry name" value="Znf_RING"/>
</dbReference>
<dbReference type="GO" id="GO:0005737">
    <property type="term" value="C:cytoplasm"/>
    <property type="evidence" value="ECO:0007669"/>
    <property type="project" value="TreeGrafter"/>
</dbReference>
<dbReference type="SMART" id="SM00449">
    <property type="entry name" value="SPRY"/>
    <property type="match status" value="1"/>
</dbReference>
<dbReference type="InterPro" id="IPR057987">
    <property type="entry name" value="TPR_RNF123/RKP"/>
</dbReference>
<evidence type="ECO:0000256" key="5">
    <source>
        <dbReference type="SAM" id="MobiDB-lite"/>
    </source>
</evidence>
<evidence type="ECO:0000259" key="7">
    <source>
        <dbReference type="PROSITE" id="PS50188"/>
    </source>
</evidence>
<reference evidence="8 9" key="1">
    <citation type="journal article" date="2013" name="Genome Biol.">
        <title>Genome of Acanthamoeba castellanii highlights extensive lateral gene transfer and early evolution of tyrosine kinase signaling.</title>
        <authorList>
            <person name="Clarke M."/>
            <person name="Lohan A.J."/>
            <person name="Liu B."/>
            <person name="Lagkouvardos I."/>
            <person name="Roy S."/>
            <person name="Zafar N."/>
            <person name="Bertelli C."/>
            <person name="Schilde C."/>
            <person name="Kianianmomeni A."/>
            <person name="Burglin T.R."/>
            <person name="Frech C."/>
            <person name="Turcotte B."/>
            <person name="Kopec K.O."/>
            <person name="Synnott J.M."/>
            <person name="Choo C."/>
            <person name="Paponov I."/>
            <person name="Finkler A."/>
            <person name="Soon Heng Tan C."/>
            <person name="Hutchins A.P."/>
            <person name="Weinmeier T."/>
            <person name="Rattei T."/>
            <person name="Chu J.S."/>
            <person name="Gimenez G."/>
            <person name="Irimia M."/>
            <person name="Rigden D.J."/>
            <person name="Fitzpatrick D.A."/>
            <person name="Lorenzo-Morales J."/>
            <person name="Bateman A."/>
            <person name="Chiu C.H."/>
            <person name="Tang P."/>
            <person name="Hegemann P."/>
            <person name="Fromm H."/>
            <person name="Raoult D."/>
            <person name="Greub G."/>
            <person name="Miranda-Saavedra D."/>
            <person name="Chen N."/>
            <person name="Nash P."/>
            <person name="Ginger M.L."/>
            <person name="Horn M."/>
            <person name="Schaap P."/>
            <person name="Caler L."/>
            <person name="Loftus B."/>
        </authorList>
    </citation>
    <scope>NUCLEOTIDE SEQUENCE [LARGE SCALE GENOMIC DNA]</scope>
    <source>
        <strain evidence="8 9">Neff</strain>
    </source>
</reference>
<feature type="domain" description="RING-type" evidence="6">
    <location>
        <begin position="1175"/>
        <end position="1213"/>
    </location>
</feature>
<evidence type="ECO:0000256" key="1">
    <source>
        <dbReference type="ARBA" id="ARBA00022723"/>
    </source>
</evidence>
<dbReference type="KEGG" id="acan:ACA1_366770"/>
<feature type="compositionally biased region" description="Basic and acidic residues" evidence="5">
    <location>
        <begin position="642"/>
        <end position="665"/>
    </location>
</feature>
<evidence type="ECO:0000256" key="3">
    <source>
        <dbReference type="ARBA" id="ARBA00022833"/>
    </source>
</evidence>
<feature type="compositionally biased region" description="Acidic residues" evidence="5">
    <location>
        <begin position="151"/>
        <end position="164"/>
    </location>
</feature>
<dbReference type="Gene3D" id="2.60.120.920">
    <property type="match status" value="1"/>
</dbReference>
<protein>
    <submittedName>
        <fullName evidence="8">SPRY domain containing protein</fullName>
    </submittedName>
</protein>
<dbReference type="Proteomes" id="UP000011083">
    <property type="component" value="Unassembled WGS sequence"/>
</dbReference>
<dbReference type="InterPro" id="IPR013320">
    <property type="entry name" value="ConA-like_dom_sf"/>
</dbReference>
<dbReference type="SUPFAM" id="SSF49899">
    <property type="entry name" value="Concanavalin A-like lectins/glucanases"/>
    <property type="match status" value="1"/>
</dbReference>
<dbReference type="InterPro" id="IPR003877">
    <property type="entry name" value="SPRY_dom"/>
</dbReference>
<dbReference type="Pfam" id="PF13920">
    <property type="entry name" value="zf-C3HC4_3"/>
    <property type="match status" value="1"/>
</dbReference>
<evidence type="ECO:0000256" key="2">
    <source>
        <dbReference type="ARBA" id="ARBA00022771"/>
    </source>
</evidence>
<dbReference type="PANTHER" id="PTHR13363:SF5">
    <property type="entry name" value="E3 UBIQUITIN-PROTEIN LIGASE RNF123"/>
    <property type="match status" value="1"/>
</dbReference>
<dbReference type="Gene3D" id="3.30.40.10">
    <property type="entry name" value="Zinc/RING finger domain, C3HC4 (zinc finger)"/>
    <property type="match status" value="1"/>
</dbReference>
<dbReference type="CDD" id="cd16541">
    <property type="entry name" value="RING-HC_RNF123"/>
    <property type="match status" value="1"/>
</dbReference>
<dbReference type="InterPro" id="IPR045129">
    <property type="entry name" value="RNF123/RKP/RSPRY1"/>
</dbReference>
<keyword evidence="1" id="KW-0479">Metal-binding</keyword>
<name>L8GLX8_ACACF</name>
<dbReference type="PROSITE" id="PS50188">
    <property type="entry name" value="B302_SPRY"/>
    <property type="match status" value="1"/>
</dbReference>
<dbReference type="EMBL" id="KB008073">
    <property type="protein sequence ID" value="ELR14065.1"/>
    <property type="molecule type" value="Genomic_DNA"/>
</dbReference>
<dbReference type="InterPro" id="IPR001870">
    <property type="entry name" value="B30.2/SPRY"/>
</dbReference>
<dbReference type="PANTHER" id="PTHR13363">
    <property type="entry name" value="RING FINGER AND SRY DOMAIN-CONTAINING"/>
    <property type="match status" value="1"/>
</dbReference>
<keyword evidence="3" id="KW-0862">Zinc</keyword>
<dbReference type="STRING" id="1257118.L8GLX8"/>
<dbReference type="Pfam" id="PF25576">
    <property type="entry name" value="TPR_RNF123"/>
    <property type="match status" value="1"/>
</dbReference>
<dbReference type="InterPro" id="IPR013083">
    <property type="entry name" value="Znf_RING/FYVE/PHD"/>
</dbReference>
<accession>L8GLX8</accession>
<dbReference type="PROSITE" id="PS50089">
    <property type="entry name" value="ZF_RING_2"/>
    <property type="match status" value="1"/>
</dbReference>
<dbReference type="GO" id="GO:0004842">
    <property type="term" value="F:ubiquitin-protein transferase activity"/>
    <property type="evidence" value="ECO:0007669"/>
    <property type="project" value="InterPro"/>
</dbReference>
<sequence>MESHSNFSSARANACAYSGKWMFEVVLGTGGVQQIGWSTLECRFSNENGVGDSADSYAYDGARVKRWNKTRPAAYGQHWLPGDVIGVCIDLPVQPSPVATENGEGLESEEKNKAVDVDSLPESGETPSQESQDGTAEKQSEEASEKRDAEEAIEEDDSEEEEEEELYGTISFYRNGEPLGPAFQKVRTGTGLAYFPTISLSHRERSLLNFGSKPFYFPVPGFQPIQQQPTSIKLKKADYLFECLERLICHSVSAALSSPATSSSSSTSTSSPHSPSLYQFVLPQEDVTILAAKILENLAEYLADDYIIVSSFIPFLVRLLEEDTTTHENGNHHARISYNGERAVAKLLDLMAICLEPFELVPCIDATIHHLTVKARCELPGGFEHLPKDPSDVKSSKGPYAKWAPSEYIHSVKLLVNLLKSSHVMNLQLNDLLEAMFTSKQPTMGDLVHVFPSVHWEGSLEDGKSVSKEKYEERLGQMKALVEEHDELLVKLCSLFLGDDTPNVSQWRDEGRKVRHSRRRRISLTPHEERERKSPQGIFLEFLKLIVDKNSAFNRDPPPPGLSDNSTLASLYFALLGTLEDYLAASTRTAARFPVGFFCGKHLDAFDLTRLGGLMGHLRKNYPVKLVDLKKKRIAKRTNRKAGGERRKDSKDRTVSRHGHPEENGLVHAEVEEEISEESIESAEPPLEVIALNSAITFFRYIMGVMFKAAAIQMQNRLQAIALLEDMDARIAKAKSEGSTEEADHLQNARGVYLEDAIESTKEKRMYDLVIFLVRLFRNISDETPEAFPYIPQMYLETSIEAFHSLRRADPPYDLLQESNREGMQEVLTFLITHFPDARIINPARLMCHVMSFPRRIDTRDSLLQSISVLLQQPNFVQHLEANPIAREQLLPMMIAAFDNRNWATVATMFPRLLKGKGFAQDAKAKEGDNEPSEVFAALLRQFYESDKADGGNVMSEFINKLFNNLNWTVSELEVAMRNLIQSTQNVFAYEEETQTLQRRCSIMFELSVSLLRMVEAISLETPRAILDEELNIARICELLLYVVSRTTTGPNASIFESVTSLDIMRVGRVSQITRFAILAPVVGILLNLHRPRTTGTEPPKYDVIDTLLATAQFTMETLDYIAGLAWSAELSPARVDDELRRLDGFMQDLKNRDAEKKDKEINTSQSADEEGELCPICYADVINTTFLPCKHQSCKRCIQRHMLQSKTCFFCKADVASLEFA</sequence>
<dbReference type="SMART" id="SM00184">
    <property type="entry name" value="RING"/>
    <property type="match status" value="1"/>
</dbReference>
<dbReference type="RefSeq" id="XP_004336078.1">
    <property type="nucleotide sequence ID" value="XM_004336030.1"/>
</dbReference>
<keyword evidence="2 4" id="KW-0863">Zinc-finger</keyword>
<feature type="region of interest" description="Disordered" evidence="5">
    <location>
        <begin position="96"/>
        <end position="164"/>
    </location>
</feature>
<dbReference type="GeneID" id="14914642"/>
<dbReference type="Pfam" id="PF00622">
    <property type="entry name" value="SPRY"/>
    <property type="match status" value="1"/>
</dbReference>
<evidence type="ECO:0000259" key="6">
    <source>
        <dbReference type="PROSITE" id="PS50089"/>
    </source>
</evidence>
<dbReference type="GO" id="GO:0008270">
    <property type="term" value="F:zinc ion binding"/>
    <property type="evidence" value="ECO:0007669"/>
    <property type="project" value="UniProtKB-KW"/>
</dbReference>
<feature type="domain" description="B30.2/SPRY" evidence="7">
    <location>
        <begin position="1"/>
        <end position="141"/>
    </location>
</feature>